<sequence length="743" mass="85720">MDFYREAPAKREMATSFARLLLDNFGQPLTAREFQTQFNLAYEVSITKENESLYLGLAQIFALHIEQNVKPKLMEARYDDFIKTLCQVFDDFKQKIKNMGCIYNHLVNRCNELREADGERSKLDTIDNFCVNQIANAIVNDDQIRSIVLNETLGTIEKERNGLPQEKTYMKKTLILLMDMSAGYQDNYRRIFEDIFIEDTVNYFNRLRDEWIGLSDVGRYFESVLALIAKEHNFATLYLRETTDRRIRQAVDDCFIEKESEFLFDESAGGVSILIEGKAIQILKEIRILFENHPDLLQRMVEAGKNFIKNNGLNLLTEFSTETDGVKTVIPVDMDNVHNLFTYCNDLARDVFGGDAEIKKSLLNEFGNALNECPKVSKYLNDYLTEIIKKKSKSDNAAEDSMKKLVHMLEHITDKVQFLKRYYEGVKMRIFSQTSPDADLEENILGELKKICAHEILEETTECIKQLRECMIIQKSYKDNIEDNGINFEVKCLTKVFAEAGTRFCMKCKLDSNNITIPQEIRDVRDNFIQFYSAKYAKKKIVFDMKLGTAEVKGTFVDRGGRKTSYTFILSSVNMLIMLQFNDVEEVSVRQLMDRTKISREGIQEGLNALGMLKNSRKVLVRVGSGDTFNDGDKFKVNEAFKNSSSKVRIFNALIKKENKAKEEIKIQADIEVERGAIIDCTLVQLMKSRQTLSHNELLTEATLIISRKFKPEVHSIKRCIGILIEKEFIRRSADNNSYEYIA</sequence>
<accession>A0AC35TLX0</accession>
<evidence type="ECO:0000313" key="2">
    <source>
        <dbReference type="WBParaSite" id="RSKR_0000196300.1"/>
    </source>
</evidence>
<dbReference type="WBParaSite" id="RSKR_0000196300.1">
    <property type="protein sequence ID" value="RSKR_0000196300.1"/>
    <property type="gene ID" value="RSKR_0000196300"/>
</dbReference>
<dbReference type="Proteomes" id="UP000095286">
    <property type="component" value="Unplaced"/>
</dbReference>
<proteinExistence type="predicted"/>
<protein>
    <submittedName>
        <fullName evidence="2">CULLIN_2 domain-containing protein</fullName>
    </submittedName>
</protein>
<name>A0AC35TLX0_9BILA</name>
<organism evidence="1 2">
    <name type="scientific">Rhabditophanes sp. KR3021</name>
    <dbReference type="NCBI Taxonomy" id="114890"/>
    <lineage>
        <taxon>Eukaryota</taxon>
        <taxon>Metazoa</taxon>
        <taxon>Ecdysozoa</taxon>
        <taxon>Nematoda</taxon>
        <taxon>Chromadorea</taxon>
        <taxon>Rhabditida</taxon>
        <taxon>Tylenchina</taxon>
        <taxon>Panagrolaimomorpha</taxon>
        <taxon>Strongyloidoidea</taxon>
        <taxon>Alloionematidae</taxon>
        <taxon>Rhabditophanes</taxon>
    </lineage>
</organism>
<evidence type="ECO:0000313" key="1">
    <source>
        <dbReference type="Proteomes" id="UP000095286"/>
    </source>
</evidence>
<reference evidence="2" key="1">
    <citation type="submission" date="2016-11" db="UniProtKB">
        <authorList>
            <consortium name="WormBaseParasite"/>
        </authorList>
    </citation>
    <scope>IDENTIFICATION</scope>
    <source>
        <strain evidence="2">KR3021</strain>
    </source>
</reference>